<keyword evidence="6 15" id="KW-0328">Glycosyltransferase</keyword>
<organism evidence="16 17">
    <name type="scientific">Acrobeloides nanus</name>
    <dbReference type="NCBI Taxonomy" id="290746"/>
    <lineage>
        <taxon>Eukaryota</taxon>
        <taxon>Metazoa</taxon>
        <taxon>Ecdysozoa</taxon>
        <taxon>Nematoda</taxon>
        <taxon>Chromadorea</taxon>
        <taxon>Rhabditida</taxon>
        <taxon>Tylenchina</taxon>
        <taxon>Cephalobomorpha</taxon>
        <taxon>Cephaloboidea</taxon>
        <taxon>Cephalobidae</taxon>
        <taxon>Acrobeloides</taxon>
    </lineage>
</organism>
<dbReference type="FunFam" id="3.90.550.50:FF:000018">
    <property type="entry name" value="Hexosyltransferase"/>
    <property type="match status" value="1"/>
</dbReference>
<keyword evidence="10 15" id="KW-1133">Transmembrane helix</keyword>
<keyword evidence="9 15" id="KW-0735">Signal-anchor</keyword>
<name>A0A914E9V7_9BILA</name>
<evidence type="ECO:0000256" key="7">
    <source>
        <dbReference type="ARBA" id="ARBA00022679"/>
    </source>
</evidence>
<evidence type="ECO:0000256" key="15">
    <source>
        <dbReference type="RuleBase" id="RU363063"/>
    </source>
</evidence>
<evidence type="ECO:0000256" key="14">
    <source>
        <dbReference type="ARBA" id="ARBA00023211"/>
    </source>
</evidence>
<evidence type="ECO:0000256" key="2">
    <source>
        <dbReference type="ARBA" id="ARBA00004323"/>
    </source>
</evidence>
<dbReference type="GO" id="GO:0047220">
    <property type="term" value="F:galactosylxylosylprotein 3-beta-galactosyltransferase activity"/>
    <property type="evidence" value="ECO:0007669"/>
    <property type="project" value="TreeGrafter"/>
</dbReference>
<dbReference type="InterPro" id="IPR002659">
    <property type="entry name" value="Glyco_trans_31"/>
</dbReference>
<accession>A0A914E9V7</accession>
<dbReference type="GO" id="GO:0006493">
    <property type="term" value="P:protein O-linked glycosylation"/>
    <property type="evidence" value="ECO:0007669"/>
    <property type="project" value="TreeGrafter"/>
</dbReference>
<comment type="subcellular location">
    <subcellularLocation>
        <location evidence="2 15">Golgi apparatus membrane</location>
        <topology evidence="2 15">Single-pass type II membrane protein</topology>
    </subcellularLocation>
</comment>
<keyword evidence="12 15" id="KW-0472">Membrane</keyword>
<evidence type="ECO:0000256" key="9">
    <source>
        <dbReference type="ARBA" id="ARBA00022968"/>
    </source>
</evidence>
<reference evidence="17" key="1">
    <citation type="submission" date="2022-11" db="UniProtKB">
        <authorList>
            <consortium name="WormBaseParasite"/>
        </authorList>
    </citation>
    <scope>IDENTIFICATION</scope>
</reference>
<keyword evidence="13" id="KW-0325">Glycoprotein</keyword>
<evidence type="ECO:0000256" key="12">
    <source>
        <dbReference type="ARBA" id="ARBA00023136"/>
    </source>
</evidence>
<evidence type="ECO:0000256" key="4">
    <source>
        <dbReference type="ARBA" id="ARBA00005093"/>
    </source>
</evidence>
<evidence type="ECO:0000256" key="6">
    <source>
        <dbReference type="ARBA" id="ARBA00022676"/>
    </source>
</evidence>
<dbReference type="Proteomes" id="UP000887540">
    <property type="component" value="Unplaced"/>
</dbReference>
<proteinExistence type="inferred from homology"/>
<comment type="pathway">
    <text evidence="3">Glycan metabolism; chondroitin sulfate biosynthesis.</text>
</comment>
<dbReference type="WBParaSite" id="ACRNAN_scaffold6330.g20361.t1">
    <property type="protein sequence ID" value="ACRNAN_scaffold6330.g20361.t1"/>
    <property type="gene ID" value="ACRNAN_scaffold6330.g20361"/>
</dbReference>
<evidence type="ECO:0000256" key="5">
    <source>
        <dbReference type="ARBA" id="ARBA00008661"/>
    </source>
</evidence>
<comment type="pathway">
    <text evidence="4">Glycan metabolism; heparan sulfate biosynthesis.</text>
</comment>
<evidence type="ECO:0000256" key="13">
    <source>
        <dbReference type="ARBA" id="ARBA00023180"/>
    </source>
</evidence>
<feature type="transmembrane region" description="Helical" evidence="15">
    <location>
        <begin position="9"/>
        <end position="28"/>
    </location>
</feature>
<keyword evidence="7" id="KW-0808">Transferase</keyword>
<dbReference type="Pfam" id="PF01762">
    <property type="entry name" value="Galactosyl_T"/>
    <property type="match status" value="1"/>
</dbReference>
<keyword evidence="8 15" id="KW-0812">Transmembrane</keyword>
<dbReference type="EC" id="2.4.1.-" evidence="15"/>
<comment type="similarity">
    <text evidence="5 15">Belongs to the glycosyltransferase 31 family.</text>
</comment>
<keyword evidence="14" id="KW-0464">Manganese</keyword>
<evidence type="ECO:0000313" key="17">
    <source>
        <dbReference type="WBParaSite" id="ACRNAN_scaffold6330.g20361.t1"/>
    </source>
</evidence>
<dbReference type="GO" id="GO:0000139">
    <property type="term" value="C:Golgi membrane"/>
    <property type="evidence" value="ECO:0007669"/>
    <property type="project" value="UniProtKB-SubCell"/>
</dbReference>
<evidence type="ECO:0000256" key="10">
    <source>
        <dbReference type="ARBA" id="ARBA00022989"/>
    </source>
</evidence>
<evidence type="ECO:0000256" key="3">
    <source>
        <dbReference type="ARBA" id="ARBA00004840"/>
    </source>
</evidence>
<sequence>MKLILKRRSVLFCLTFFVLVFIFYIGWFSNSCEYNEKLIPVVLPEVHKPEISLPATYLVILIMSASDDPILRDTIRNTWLKLSNKGTSYIRHLFPIGVQNLTSNQKARLLEEQEQFGDLAILENHTERYENLARKTAFGIQFAVKQFQFKFLLKVDSDSFVRLGALLKSLKDIEHSMLYWGFLDGRARPFRKGKWKEPDWILCDRYLPYQLGGGYVLSYNLAKFISDNIKLLKFYKSEDVSVGAWLAGLDVKYIHDPRFDTEFASRGCNNEYLITHKSLKMVISYGILTSKLRSRFREIGVS</sequence>
<comment type="cofactor">
    <cofactor evidence="1">
        <name>Mn(2+)</name>
        <dbReference type="ChEBI" id="CHEBI:29035"/>
    </cofactor>
</comment>
<dbReference type="PANTHER" id="PTHR11214">
    <property type="entry name" value="BETA-1,3-N-ACETYLGLUCOSAMINYLTRANSFERASE"/>
    <property type="match status" value="1"/>
</dbReference>
<evidence type="ECO:0000256" key="1">
    <source>
        <dbReference type="ARBA" id="ARBA00001936"/>
    </source>
</evidence>
<dbReference type="GO" id="GO:0006024">
    <property type="term" value="P:glycosaminoglycan biosynthetic process"/>
    <property type="evidence" value="ECO:0007669"/>
    <property type="project" value="UniProtKB-ARBA"/>
</dbReference>
<evidence type="ECO:0000313" key="16">
    <source>
        <dbReference type="Proteomes" id="UP000887540"/>
    </source>
</evidence>
<keyword evidence="11 15" id="KW-0333">Golgi apparatus</keyword>
<dbReference type="AlphaFoldDB" id="A0A914E9V7"/>
<dbReference type="Gene3D" id="3.90.550.50">
    <property type="match status" value="1"/>
</dbReference>
<protein>
    <recommendedName>
        <fullName evidence="15">Hexosyltransferase</fullName>
        <ecNumber evidence="15">2.4.1.-</ecNumber>
    </recommendedName>
</protein>
<keyword evidence="16" id="KW-1185">Reference proteome</keyword>
<evidence type="ECO:0000256" key="8">
    <source>
        <dbReference type="ARBA" id="ARBA00022692"/>
    </source>
</evidence>
<dbReference type="PANTHER" id="PTHR11214:SF3">
    <property type="entry name" value="BETA-1,3-GALACTOSYLTRANSFERASE 6"/>
    <property type="match status" value="1"/>
</dbReference>
<evidence type="ECO:0000256" key="11">
    <source>
        <dbReference type="ARBA" id="ARBA00023034"/>
    </source>
</evidence>